<dbReference type="InterPro" id="IPR001650">
    <property type="entry name" value="Helicase_C-like"/>
</dbReference>
<comment type="similarity">
    <text evidence="2">Belongs to the SNF2/RAD54 helicase family. ISWI subfamily.</text>
</comment>
<dbReference type="InterPro" id="IPR027417">
    <property type="entry name" value="P-loop_NTPase"/>
</dbReference>
<dbReference type="SMART" id="SM00490">
    <property type="entry name" value="HELICc"/>
    <property type="match status" value="1"/>
</dbReference>
<sequence length="701" mass="82622">MPDYKAKIFHASKYELLEKSKFLKNKKFDACITTYEMCLKARKYLKKVNWNYLIIDEAHRIKNENSILSNIVRLFSCKHRLLLTGTPLQNNIKELWALLNFVVPEVFFDSEKFEEWVQKSGEDEKSIAQLRAVLQAFFLRREKIDVEKNLLPKKIINLYANMTDMQKLWYKMVIQKDLTPILGLKEKKVLLMNVLMQLRKVCNHPYLFPEAEPGPPYTTDEHLIDNCGKMVLLDKLLKKLKAQGSRVLIFSQMSRVLDILEDYCDFREYKFCRIDGSTSSEDRISSIEEFNKDDSEIFIFLLTTRAGGLGINLATADTVILYDTDWNPQIDLQAQDRAHRIGQKKQVYVYRLITENSVEEKIVLRSLQKLKLDEILLQKKEKPSKELNQAELLDILASGVEKIDETVEVIDDIDLILKKGEEKTRDFENELNKINLQDLTAKSSHKYNYTESNVLIDKIISTVPPIEQRKRKSLFVTTRKPELYNMPFYQFYPAELQKLQKKELEYYERNLDFPEDLKKKKKDLLLQGFDWTKKDYISFVKAMCVVGKNNTEKIANILEKDLEEVKKYHTTFWERIDEIPEADKIKNQVEKAEEQVSKNHLLKSIYENLKQNENFSIALATNTRSKFYPEYVDKFLLDKYIEYCDTSDPGQSIFIDLHKSPLFKFNYFILSRNNSDIMRRINTLINGLLREEFKKGKNQIQ</sequence>
<dbReference type="InterPro" id="IPR036306">
    <property type="entry name" value="ISWI_HAND-dom_sf"/>
</dbReference>
<dbReference type="PROSITE" id="PS51194">
    <property type="entry name" value="HELICASE_CTER"/>
    <property type="match status" value="1"/>
</dbReference>
<dbReference type="InterPro" id="IPR015195">
    <property type="entry name" value="SLIDE"/>
</dbReference>
<dbReference type="Pfam" id="PF00176">
    <property type="entry name" value="SNF2-rel_dom"/>
    <property type="match status" value="1"/>
</dbReference>
<dbReference type="Gene3D" id="1.10.10.60">
    <property type="entry name" value="Homeodomain-like"/>
    <property type="match status" value="2"/>
</dbReference>
<evidence type="ECO:0000256" key="1">
    <source>
        <dbReference type="ARBA" id="ARBA00004123"/>
    </source>
</evidence>
<dbReference type="CDD" id="cd18793">
    <property type="entry name" value="SF2_C_SNF"/>
    <property type="match status" value="1"/>
</dbReference>
<dbReference type="InterPro" id="IPR038718">
    <property type="entry name" value="SNF2-like_sf"/>
</dbReference>
<protein>
    <submittedName>
        <fullName evidence="9">SNF2-like helicase</fullName>
    </submittedName>
</protein>
<organism evidence="9 10">
    <name type="scientific">Tubulinosema ratisbonensis</name>
    <dbReference type="NCBI Taxonomy" id="291195"/>
    <lineage>
        <taxon>Eukaryota</taxon>
        <taxon>Fungi</taxon>
        <taxon>Fungi incertae sedis</taxon>
        <taxon>Microsporidia</taxon>
        <taxon>Tubulinosematoidea</taxon>
        <taxon>Tubulinosematidae</taxon>
        <taxon>Tubulinosema</taxon>
    </lineage>
</organism>
<dbReference type="AlphaFoldDB" id="A0A437AHN6"/>
<dbReference type="PROSITE" id="PS51192">
    <property type="entry name" value="HELICASE_ATP_BIND_1"/>
    <property type="match status" value="1"/>
</dbReference>
<dbReference type="GO" id="GO:0034728">
    <property type="term" value="P:nucleosome organization"/>
    <property type="evidence" value="ECO:0007669"/>
    <property type="project" value="TreeGrafter"/>
</dbReference>
<dbReference type="FunFam" id="3.40.50.300:FF:000082">
    <property type="entry name" value="ISWI chromatin remodeling complex ATPase ISW1"/>
    <property type="match status" value="1"/>
</dbReference>
<evidence type="ECO:0000256" key="5">
    <source>
        <dbReference type="ARBA" id="ARBA00022840"/>
    </source>
</evidence>
<dbReference type="InterPro" id="IPR014001">
    <property type="entry name" value="Helicase_ATP-bd"/>
</dbReference>
<dbReference type="GO" id="GO:0016887">
    <property type="term" value="F:ATP hydrolysis activity"/>
    <property type="evidence" value="ECO:0007669"/>
    <property type="project" value="TreeGrafter"/>
</dbReference>
<evidence type="ECO:0000259" key="8">
    <source>
        <dbReference type="PROSITE" id="PS51194"/>
    </source>
</evidence>
<comment type="caution">
    <text evidence="9">The sequence shown here is derived from an EMBL/GenBank/DDBJ whole genome shotgun (WGS) entry which is preliminary data.</text>
</comment>
<evidence type="ECO:0000256" key="6">
    <source>
        <dbReference type="ARBA" id="ARBA00023242"/>
    </source>
</evidence>
<dbReference type="Pfam" id="PF00271">
    <property type="entry name" value="Helicase_C"/>
    <property type="match status" value="1"/>
</dbReference>
<keyword evidence="4" id="KW-0378">Hydrolase</keyword>
<dbReference type="OrthoDB" id="5857104at2759"/>
<dbReference type="GO" id="GO:0003677">
    <property type="term" value="F:DNA binding"/>
    <property type="evidence" value="ECO:0007669"/>
    <property type="project" value="InterPro"/>
</dbReference>
<dbReference type="GO" id="GO:0004386">
    <property type="term" value="F:helicase activity"/>
    <property type="evidence" value="ECO:0007669"/>
    <property type="project" value="UniProtKB-KW"/>
</dbReference>
<proteinExistence type="inferred from homology"/>
<keyword evidence="5" id="KW-0067">ATP-binding</keyword>
<keyword evidence="6" id="KW-0539">Nucleus</keyword>
<dbReference type="GO" id="GO:0005634">
    <property type="term" value="C:nucleus"/>
    <property type="evidence" value="ECO:0007669"/>
    <property type="project" value="UniProtKB-SubCell"/>
</dbReference>
<dbReference type="PANTHER" id="PTHR45623">
    <property type="entry name" value="CHROMODOMAIN-HELICASE-DNA-BINDING PROTEIN 3-RELATED-RELATED"/>
    <property type="match status" value="1"/>
</dbReference>
<keyword evidence="10" id="KW-1185">Reference proteome</keyword>
<evidence type="ECO:0000256" key="2">
    <source>
        <dbReference type="ARBA" id="ARBA00009687"/>
    </source>
</evidence>
<name>A0A437AHN6_9MICR</name>
<dbReference type="GO" id="GO:0140658">
    <property type="term" value="F:ATP-dependent chromatin remodeler activity"/>
    <property type="evidence" value="ECO:0007669"/>
    <property type="project" value="TreeGrafter"/>
</dbReference>
<dbReference type="VEuPathDB" id="MicrosporidiaDB:TUBRATIS_29190"/>
<dbReference type="InterPro" id="IPR000330">
    <property type="entry name" value="SNF2_N"/>
</dbReference>
<dbReference type="SUPFAM" id="SSF46689">
    <property type="entry name" value="Homeodomain-like"/>
    <property type="match status" value="2"/>
</dbReference>
<reference evidence="9 10" key="1">
    <citation type="submission" date="2018-10" db="EMBL/GenBank/DDBJ databases">
        <title>Draft genome sequence of the microsporidian Tubulinosema ratisbonensis.</title>
        <authorList>
            <person name="Polonais V."/>
            <person name="Peyretaillade E."/>
            <person name="Niehus S."/>
            <person name="Wawrzyniak I."/>
            <person name="Franchet A."/>
            <person name="Gaspin C."/>
            <person name="Reichstadt M."/>
            <person name="Belser C."/>
            <person name="Labadie K."/>
            <person name="Delbac F."/>
            <person name="Ferrandon D."/>
        </authorList>
    </citation>
    <scope>NUCLEOTIDE SEQUENCE [LARGE SCALE GENOMIC DNA]</scope>
    <source>
        <strain evidence="9 10">Franzen</strain>
    </source>
</reference>
<dbReference type="Proteomes" id="UP000282876">
    <property type="component" value="Unassembled WGS sequence"/>
</dbReference>
<feature type="domain" description="Helicase ATP-binding" evidence="7">
    <location>
        <begin position="1"/>
        <end position="105"/>
    </location>
</feature>
<keyword evidence="3" id="KW-0547">Nucleotide-binding</keyword>
<evidence type="ECO:0000256" key="3">
    <source>
        <dbReference type="ARBA" id="ARBA00022741"/>
    </source>
</evidence>
<dbReference type="PANTHER" id="PTHR45623:SF49">
    <property type="entry name" value="SWI_SNF-RELATED MATRIX-ASSOCIATED ACTIN-DEPENDENT REGULATOR OF CHROMATIN SUBFAMILY A MEMBER 5"/>
    <property type="match status" value="1"/>
</dbReference>
<evidence type="ECO:0000313" key="10">
    <source>
        <dbReference type="Proteomes" id="UP000282876"/>
    </source>
</evidence>
<dbReference type="STRING" id="291195.A0A437AHN6"/>
<evidence type="ECO:0000313" key="9">
    <source>
        <dbReference type="EMBL" id="RVD90655.1"/>
    </source>
</evidence>
<feature type="domain" description="Helicase C-terminal" evidence="8">
    <location>
        <begin position="232"/>
        <end position="388"/>
    </location>
</feature>
<dbReference type="EMBL" id="RCSS01000816">
    <property type="protein sequence ID" value="RVD90655.1"/>
    <property type="molecule type" value="Genomic_DNA"/>
</dbReference>
<dbReference type="InterPro" id="IPR049730">
    <property type="entry name" value="SNF2/RAD54-like_C"/>
</dbReference>
<dbReference type="InterPro" id="IPR009057">
    <property type="entry name" value="Homeodomain-like_sf"/>
</dbReference>
<dbReference type="GO" id="GO:0005524">
    <property type="term" value="F:ATP binding"/>
    <property type="evidence" value="ECO:0007669"/>
    <property type="project" value="InterPro"/>
</dbReference>
<evidence type="ECO:0000259" key="7">
    <source>
        <dbReference type="PROSITE" id="PS51192"/>
    </source>
</evidence>
<gene>
    <name evidence="9" type="ORF">TUBRATIS_29190</name>
</gene>
<dbReference type="GO" id="GO:0042393">
    <property type="term" value="F:histone binding"/>
    <property type="evidence" value="ECO:0007669"/>
    <property type="project" value="TreeGrafter"/>
</dbReference>
<dbReference type="Gene3D" id="3.40.50.10810">
    <property type="entry name" value="Tandem AAA-ATPase domain"/>
    <property type="match status" value="1"/>
</dbReference>
<dbReference type="Pfam" id="PF09111">
    <property type="entry name" value="SLIDE"/>
    <property type="match status" value="1"/>
</dbReference>
<dbReference type="GO" id="GO:0031491">
    <property type="term" value="F:nucleosome binding"/>
    <property type="evidence" value="ECO:0007669"/>
    <property type="project" value="InterPro"/>
</dbReference>
<dbReference type="GO" id="GO:0000785">
    <property type="term" value="C:chromatin"/>
    <property type="evidence" value="ECO:0007669"/>
    <property type="project" value="TreeGrafter"/>
</dbReference>
<keyword evidence="9" id="KW-0347">Helicase</keyword>
<comment type="subcellular location">
    <subcellularLocation>
        <location evidence="1">Nucleus</location>
    </subcellularLocation>
</comment>
<evidence type="ECO:0000256" key="4">
    <source>
        <dbReference type="ARBA" id="ARBA00022801"/>
    </source>
</evidence>
<dbReference type="SUPFAM" id="SSF52540">
    <property type="entry name" value="P-loop containing nucleoside triphosphate hydrolases"/>
    <property type="match status" value="2"/>
</dbReference>
<accession>A0A437AHN6</accession>
<dbReference type="SUPFAM" id="SSF101224">
    <property type="entry name" value="HAND domain of the nucleosome remodeling ATPase ISWI"/>
    <property type="match status" value="1"/>
</dbReference>
<dbReference type="Gene3D" id="3.40.50.300">
    <property type="entry name" value="P-loop containing nucleotide triphosphate hydrolases"/>
    <property type="match status" value="1"/>
</dbReference>